<dbReference type="AlphaFoldDB" id="A0AAN6VP64"/>
<reference evidence="3" key="1">
    <citation type="journal article" date="2023" name="Mol. Phylogenet. Evol.">
        <title>Genome-scale phylogeny and comparative genomics of the fungal order Sordariales.</title>
        <authorList>
            <person name="Hensen N."/>
            <person name="Bonometti L."/>
            <person name="Westerberg I."/>
            <person name="Brannstrom I.O."/>
            <person name="Guillou S."/>
            <person name="Cros-Aarteil S."/>
            <person name="Calhoun S."/>
            <person name="Haridas S."/>
            <person name="Kuo A."/>
            <person name="Mondo S."/>
            <person name="Pangilinan J."/>
            <person name="Riley R."/>
            <person name="LaButti K."/>
            <person name="Andreopoulos B."/>
            <person name="Lipzen A."/>
            <person name="Chen C."/>
            <person name="Yan M."/>
            <person name="Daum C."/>
            <person name="Ng V."/>
            <person name="Clum A."/>
            <person name="Steindorff A."/>
            <person name="Ohm R.A."/>
            <person name="Martin F."/>
            <person name="Silar P."/>
            <person name="Natvig D.O."/>
            <person name="Lalanne C."/>
            <person name="Gautier V."/>
            <person name="Ament-Velasquez S.L."/>
            <person name="Kruys A."/>
            <person name="Hutchinson M.I."/>
            <person name="Powell A.J."/>
            <person name="Barry K."/>
            <person name="Miller A.N."/>
            <person name="Grigoriev I.V."/>
            <person name="Debuchy R."/>
            <person name="Gladieux P."/>
            <person name="Hiltunen Thoren M."/>
            <person name="Johannesson H."/>
        </authorList>
    </citation>
    <scope>NUCLEOTIDE SEQUENCE</scope>
    <source>
        <strain evidence="3">CBS 538.74</strain>
    </source>
</reference>
<feature type="compositionally biased region" description="Gly residues" evidence="1">
    <location>
        <begin position="251"/>
        <end position="260"/>
    </location>
</feature>
<sequence length="294" mass="28186">MKTTVNFLSLAALANAQWWAGAPDCAHDCFSSWYSSSSAWPAPTHYCTASQGASVSSCLQSACSATPTAVTSYSSLSASLCAQWSSCSAAGSTGVYTISAPAFTGNWPGPSNSRGGGPGGGGRHNDDQNWSQQAHTWSGGAYTLTGCEWSGNVWAGGPGGCAPSGSGGAGGCSPWGPWGKGWSTLSTVTQTVTRVVTLTGQGGSATGVSTSVGLGAVVLAASGDVTSTSVVAATAEEATTTGGPAAATGTGATGTGGGGASATGNAAVAGKDGVLGLKVMGAVLGGVVAVAALL</sequence>
<keyword evidence="2" id="KW-0732">Signal</keyword>
<dbReference type="Proteomes" id="UP001302745">
    <property type="component" value="Unassembled WGS sequence"/>
</dbReference>
<evidence type="ECO:0000256" key="2">
    <source>
        <dbReference type="SAM" id="SignalP"/>
    </source>
</evidence>
<feature type="region of interest" description="Disordered" evidence="1">
    <location>
        <begin position="107"/>
        <end position="131"/>
    </location>
</feature>
<keyword evidence="4" id="KW-1185">Reference proteome</keyword>
<protein>
    <recommendedName>
        <fullName evidence="5">Extracellular membrane protein CFEM domain-containing protein</fullName>
    </recommendedName>
</protein>
<evidence type="ECO:0000313" key="3">
    <source>
        <dbReference type="EMBL" id="KAK4154840.1"/>
    </source>
</evidence>
<comment type="caution">
    <text evidence="3">The sequence shown here is derived from an EMBL/GenBank/DDBJ whole genome shotgun (WGS) entry which is preliminary data.</text>
</comment>
<gene>
    <name evidence="3" type="ORF">C8A00DRAFT_32361</name>
</gene>
<feature type="region of interest" description="Disordered" evidence="1">
    <location>
        <begin position="236"/>
        <end position="260"/>
    </location>
</feature>
<feature type="signal peptide" evidence="2">
    <location>
        <begin position="1"/>
        <end position="16"/>
    </location>
</feature>
<evidence type="ECO:0000313" key="4">
    <source>
        <dbReference type="Proteomes" id="UP001302745"/>
    </source>
</evidence>
<evidence type="ECO:0008006" key="5">
    <source>
        <dbReference type="Google" id="ProtNLM"/>
    </source>
</evidence>
<feature type="chain" id="PRO_5043040789" description="Extracellular membrane protein CFEM domain-containing protein" evidence="2">
    <location>
        <begin position="17"/>
        <end position="294"/>
    </location>
</feature>
<accession>A0AAN6VP64</accession>
<reference evidence="3" key="2">
    <citation type="submission" date="2023-05" db="EMBL/GenBank/DDBJ databases">
        <authorList>
            <consortium name="Lawrence Berkeley National Laboratory"/>
            <person name="Steindorff A."/>
            <person name="Hensen N."/>
            <person name="Bonometti L."/>
            <person name="Westerberg I."/>
            <person name="Brannstrom I.O."/>
            <person name="Guillou S."/>
            <person name="Cros-Aarteil S."/>
            <person name="Calhoun S."/>
            <person name="Haridas S."/>
            <person name="Kuo A."/>
            <person name="Mondo S."/>
            <person name="Pangilinan J."/>
            <person name="Riley R."/>
            <person name="Labutti K."/>
            <person name="Andreopoulos B."/>
            <person name="Lipzen A."/>
            <person name="Chen C."/>
            <person name="Yanf M."/>
            <person name="Daum C."/>
            <person name="Ng V."/>
            <person name="Clum A."/>
            <person name="Ohm R."/>
            <person name="Martin F."/>
            <person name="Silar P."/>
            <person name="Natvig D."/>
            <person name="Lalanne C."/>
            <person name="Gautier V."/>
            <person name="Ament-Velasquez S.L."/>
            <person name="Kruys A."/>
            <person name="Hutchinson M.I."/>
            <person name="Powell A.J."/>
            <person name="Barry K."/>
            <person name="Miller A.N."/>
            <person name="Grigoriev I.V."/>
            <person name="Debuchy R."/>
            <person name="Gladieux P."/>
            <person name="Thoren M.H."/>
            <person name="Johannesson H."/>
        </authorList>
    </citation>
    <scope>NUCLEOTIDE SEQUENCE</scope>
    <source>
        <strain evidence="3">CBS 538.74</strain>
    </source>
</reference>
<evidence type="ECO:0000256" key="1">
    <source>
        <dbReference type="SAM" id="MobiDB-lite"/>
    </source>
</evidence>
<dbReference type="EMBL" id="MU856901">
    <property type="protein sequence ID" value="KAK4154840.1"/>
    <property type="molecule type" value="Genomic_DNA"/>
</dbReference>
<organism evidence="3 4">
    <name type="scientific">Chaetomidium leptoderma</name>
    <dbReference type="NCBI Taxonomy" id="669021"/>
    <lineage>
        <taxon>Eukaryota</taxon>
        <taxon>Fungi</taxon>
        <taxon>Dikarya</taxon>
        <taxon>Ascomycota</taxon>
        <taxon>Pezizomycotina</taxon>
        <taxon>Sordariomycetes</taxon>
        <taxon>Sordariomycetidae</taxon>
        <taxon>Sordariales</taxon>
        <taxon>Chaetomiaceae</taxon>
        <taxon>Chaetomidium</taxon>
    </lineage>
</organism>
<name>A0AAN6VP64_9PEZI</name>
<proteinExistence type="predicted"/>
<feature type="compositionally biased region" description="Low complexity" evidence="1">
    <location>
        <begin position="236"/>
        <end position="250"/>
    </location>
</feature>